<keyword evidence="4" id="KW-0732">Signal</keyword>
<dbReference type="SUPFAM" id="SSF53474">
    <property type="entry name" value="alpha/beta-Hydrolases"/>
    <property type="match status" value="1"/>
</dbReference>
<dbReference type="InterPro" id="IPR043595">
    <property type="entry name" value="FaeB/C/D"/>
</dbReference>
<dbReference type="EMBL" id="MDYQ01000307">
    <property type="protein sequence ID" value="PRP76686.1"/>
    <property type="molecule type" value="Genomic_DNA"/>
</dbReference>
<keyword evidence="6" id="KW-0119">Carbohydrate metabolism</keyword>
<keyword evidence="3" id="KW-0858">Xylan degradation</keyword>
<evidence type="ECO:0000256" key="4">
    <source>
        <dbReference type="ARBA" id="ARBA00022729"/>
    </source>
</evidence>
<dbReference type="Gene3D" id="3.40.50.1820">
    <property type="entry name" value="alpha/beta hydrolase"/>
    <property type="match status" value="1"/>
</dbReference>
<keyword evidence="2" id="KW-0964">Secreted</keyword>
<sequence>MKISIKEISLRKDLRTQCTPVTWLPAGALLVVVSGACNSPLPDGYVPGVTTSFQLAAGWALSQPSRNWTVHIPQDYDPTIPTPVVFSFHGATRTVVDEEDISGLSVNGLKINNTSFIAVYPQGVAGTKGTTAWMGAPYSATGVDDVSFVLQMVHRLRKDLCVDATRIYATGKSNGGGFTNYLACVPATGNLFAAFGTVSAAIYTDYSFGRYNNCSISRGIPLMDFHGTADDTILYNGGYSNNALVMSTPYFVNGWAARDGCNLSDVTVSIDNVGNVSLGVVNVTTWSLNCRDNTSVIHFKIGGMDHAWPRTTLPAKCKGVAGNNDCDPTVINANDYLLPFFTRYNLPYVPQDTIVDSSTTTTSSLMSPTSSTSSTTIVAGSATIVTNYASTFTSSTRVITVTSSSSATKLLLSGITIFMLFAL</sequence>
<comment type="subcellular location">
    <subcellularLocation>
        <location evidence="1">Secreted</location>
    </subcellularLocation>
</comment>
<dbReference type="PANTHER" id="PTHR38050">
    <property type="match status" value="1"/>
</dbReference>
<evidence type="ECO:0000256" key="5">
    <source>
        <dbReference type="ARBA" id="ARBA00022801"/>
    </source>
</evidence>
<evidence type="ECO:0000256" key="3">
    <source>
        <dbReference type="ARBA" id="ARBA00022651"/>
    </source>
</evidence>
<gene>
    <name evidence="8" type="ORF">PROFUN_14955</name>
</gene>
<organism evidence="8 9">
    <name type="scientific">Planoprotostelium fungivorum</name>
    <dbReference type="NCBI Taxonomy" id="1890364"/>
    <lineage>
        <taxon>Eukaryota</taxon>
        <taxon>Amoebozoa</taxon>
        <taxon>Evosea</taxon>
        <taxon>Variosea</taxon>
        <taxon>Cavosteliida</taxon>
        <taxon>Cavosteliaceae</taxon>
        <taxon>Planoprotostelium</taxon>
    </lineage>
</organism>
<proteinExistence type="predicted"/>
<evidence type="ECO:0000256" key="1">
    <source>
        <dbReference type="ARBA" id="ARBA00004613"/>
    </source>
</evidence>
<name>A0A2P6MYE4_9EUKA</name>
<dbReference type="GO" id="GO:0030600">
    <property type="term" value="F:feruloyl esterase activity"/>
    <property type="evidence" value="ECO:0007669"/>
    <property type="project" value="InterPro"/>
</dbReference>
<evidence type="ECO:0000256" key="6">
    <source>
        <dbReference type="ARBA" id="ARBA00023277"/>
    </source>
</evidence>
<dbReference type="OrthoDB" id="424610at2759"/>
<dbReference type="GO" id="GO:0045493">
    <property type="term" value="P:xylan catabolic process"/>
    <property type="evidence" value="ECO:0007669"/>
    <property type="project" value="UniProtKB-KW"/>
</dbReference>
<evidence type="ECO:0000313" key="8">
    <source>
        <dbReference type="EMBL" id="PRP76686.1"/>
    </source>
</evidence>
<reference evidence="8 9" key="1">
    <citation type="journal article" date="2018" name="Genome Biol. Evol.">
        <title>Multiple Roots of Fruiting Body Formation in Amoebozoa.</title>
        <authorList>
            <person name="Hillmann F."/>
            <person name="Forbes G."/>
            <person name="Novohradska S."/>
            <person name="Ferling I."/>
            <person name="Riege K."/>
            <person name="Groth M."/>
            <person name="Westermann M."/>
            <person name="Marz M."/>
            <person name="Spaller T."/>
            <person name="Winckler T."/>
            <person name="Schaap P."/>
            <person name="Glockner G."/>
        </authorList>
    </citation>
    <scope>NUCLEOTIDE SEQUENCE [LARGE SCALE GENOMIC DNA]</scope>
    <source>
        <strain evidence="8 9">Jena</strain>
    </source>
</reference>
<dbReference type="InParanoid" id="A0A2P6MYE4"/>
<keyword evidence="9" id="KW-1185">Reference proteome</keyword>
<evidence type="ECO:0000313" key="9">
    <source>
        <dbReference type="Proteomes" id="UP000241769"/>
    </source>
</evidence>
<accession>A0A2P6MYE4</accession>
<keyword evidence="7" id="KW-0624">Polysaccharide degradation</keyword>
<evidence type="ECO:0000256" key="7">
    <source>
        <dbReference type="ARBA" id="ARBA00023326"/>
    </source>
</evidence>
<evidence type="ECO:0000256" key="2">
    <source>
        <dbReference type="ARBA" id="ARBA00022525"/>
    </source>
</evidence>
<dbReference type="Proteomes" id="UP000241769">
    <property type="component" value="Unassembled WGS sequence"/>
</dbReference>
<dbReference type="AlphaFoldDB" id="A0A2P6MYE4"/>
<dbReference type="GO" id="GO:0005576">
    <property type="term" value="C:extracellular region"/>
    <property type="evidence" value="ECO:0007669"/>
    <property type="project" value="UniProtKB-SubCell"/>
</dbReference>
<dbReference type="PANTHER" id="PTHR38050:SF2">
    <property type="entry name" value="FERULOYL ESTERASE C-RELATED"/>
    <property type="match status" value="1"/>
</dbReference>
<protein>
    <submittedName>
        <fullName evidence="8">Ferulic acid esterase (FaeA)</fullName>
    </submittedName>
</protein>
<dbReference type="InterPro" id="IPR029058">
    <property type="entry name" value="AB_hydrolase_fold"/>
</dbReference>
<keyword evidence="5" id="KW-0378">Hydrolase</keyword>
<comment type="caution">
    <text evidence="8">The sequence shown here is derived from an EMBL/GenBank/DDBJ whole genome shotgun (WGS) entry which is preliminary data.</text>
</comment>